<evidence type="ECO:0008006" key="3">
    <source>
        <dbReference type="Google" id="ProtNLM"/>
    </source>
</evidence>
<gene>
    <name evidence="1" type="ORF">EKE94_07480</name>
</gene>
<dbReference type="Proteomes" id="UP000285908">
    <property type="component" value="Unassembled WGS sequence"/>
</dbReference>
<dbReference type="Gene3D" id="1.25.40.10">
    <property type="entry name" value="Tetratricopeptide repeat domain"/>
    <property type="match status" value="1"/>
</dbReference>
<organism evidence="1 2">
    <name type="scientific">Mesobaculum littorinae</name>
    <dbReference type="NCBI Taxonomy" id="2486419"/>
    <lineage>
        <taxon>Bacteria</taxon>
        <taxon>Pseudomonadati</taxon>
        <taxon>Pseudomonadota</taxon>
        <taxon>Alphaproteobacteria</taxon>
        <taxon>Rhodobacterales</taxon>
        <taxon>Roseobacteraceae</taxon>
        <taxon>Mesobaculum</taxon>
    </lineage>
</organism>
<proteinExistence type="predicted"/>
<reference evidence="1 2" key="1">
    <citation type="submission" date="2018-11" db="EMBL/GenBank/DDBJ databases">
        <title>Mesobaculum littorinae gen. nov., sp. nov., isolated from Littorina scabra that represents a novel genus of the order Rhodobacteraceae.</title>
        <authorList>
            <person name="Li F."/>
        </authorList>
    </citation>
    <scope>NUCLEOTIDE SEQUENCE [LARGE SCALE GENOMIC DNA]</scope>
    <source>
        <strain evidence="1 2">M0103</strain>
    </source>
</reference>
<dbReference type="Gene3D" id="1.10.10.10">
    <property type="entry name" value="Winged helix-like DNA-binding domain superfamily/Winged helix DNA-binding domain"/>
    <property type="match status" value="1"/>
</dbReference>
<protein>
    <recommendedName>
        <fullName evidence="3">Transcriptional regulator</fullName>
    </recommendedName>
</protein>
<dbReference type="InterPro" id="IPR016032">
    <property type="entry name" value="Sig_transdc_resp-reg_C-effctor"/>
</dbReference>
<dbReference type="SUPFAM" id="SSF46894">
    <property type="entry name" value="C-terminal effector domain of the bipartite response regulators"/>
    <property type="match status" value="1"/>
</dbReference>
<evidence type="ECO:0000313" key="2">
    <source>
        <dbReference type="Proteomes" id="UP000285908"/>
    </source>
</evidence>
<dbReference type="GO" id="GO:0006355">
    <property type="term" value="P:regulation of DNA-templated transcription"/>
    <property type="evidence" value="ECO:0007669"/>
    <property type="project" value="InterPro"/>
</dbReference>
<dbReference type="GO" id="GO:0003677">
    <property type="term" value="F:DNA binding"/>
    <property type="evidence" value="ECO:0007669"/>
    <property type="project" value="InterPro"/>
</dbReference>
<dbReference type="EMBL" id="RQXX01000002">
    <property type="protein sequence ID" value="RVV98734.1"/>
    <property type="molecule type" value="Genomic_DNA"/>
</dbReference>
<name>A0A438AJA3_9RHOB</name>
<keyword evidence="2" id="KW-1185">Reference proteome</keyword>
<dbReference type="AlphaFoldDB" id="A0A438AJA3"/>
<dbReference type="InterPro" id="IPR011990">
    <property type="entry name" value="TPR-like_helical_dom_sf"/>
</dbReference>
<sequence>MADRDNVRDRPASLDDDPLLTLTLHGSFALTARGGADVTPVSRKSQGLLALLATAPNAKRTRAWLQSVLWSESTPDRAAQSLRRELSGLRKHFAGLDLEGLIIGPVSVALNPATIAVANPTGGPDGQSELLEGIDLPDPAFEEWLRMERAALARQATPRQATALPAAQPGAQAPVKPPPPILGVPPTAPAGDAARARPVGPPSLTVQPFGQLSGIAGRNAEALTREVVAMARAFEGIFTIRAGQGARSVDRGGDMASDYVLAGYLSEGRVHAVLSDGKSELTLWSDRIAVPPGRLGPADIERVARRIVGGFYSELSDGDWTRLPLDHGVGISAWAAYQRGRVQEMQGNKTAFRRAIHNYQSAIDMAPDFLLPVTSLAFLLIDGIRLNWVRDEAAVEAQARRLHAAAVQTAPRDHFVRTLGAMLLCLSGRFRQAVHEMGEIIDTAPPSSELLGYHAALMGYSGDIENEIYTYYQALGLTRHPPNWLRTNLAVACLMRGDKTLDPVIDDALALDPGNPRAHLAKLLEAARQEDAGAVAHWKERLRRVQPDFTAETWRSRRFSQDPRDYERIRSELRRLGF</sequence>
<dbReference type="SUPFAM" id="SSF48452">
    <property type="entry name" value="TPR-like"/>
    <property type="match status" value="1"/>
</dbReference>
<dbReference type="InterPro" id="IPR036388">
    <property type="entry name" value="WH-like_DNA-bd_sf"/>
</dbReference>
<evidence type="ECO:0000313" key="1">
    <source>
        <dbReference type="EMBL" id="RVV98734.1"/>
    </source>
</evidence>
<dbReference type="RefSeq" id="WP_127905965.1">
    <property type="nucleotide sequence ID" value="NZ_RQXX01000002.1"/>
</dbReference>
<dbReference type="OrthoDB" id="9807521at2"/>
<comment type="caution">
    <text evidence="1">The sequence shown here is derived from an EMBL/GenBank/DDBJ whole genome shotgun (WGS) entry which is preliminary data.</text>
</comment>
<accession>A0A438AJA3</accession>